<comment type="similarity">
    <text evidence="1">Belongs to the glycosyltransferase 37 family.</text>
</comment>
<dbReference type="InterPro" id="IPR018511">
    <property type="entry name" value="Hemolysin-typ_Ca-bd_CS"/>
</dbReference>
<comment type="caution">
    <text evidence="7">The sequence shown here is derived from an EMBL/GenBank/DDBJ whole genome shotgun (WGS) entry which is preliminary data.</text>
</comment>
<dbReference type="PANTHER" id="PTHR31889:SF2">
    <property type="entry name" value="FUCOSYLTRANSFERASE 3"/>
    <property type="match status" value="1"/>
</dbReference>
<proteinExistence type="inferred from homology"/>
<evidence type="ECO:0000313" key="7">
    <source>
        <dbReference type="EMBL" id="GBG81284.1"/>
    </source>
</evidence>
<dbReference type="Proteomes" id="UP000265515">
    <property type="component" value="Unassembled WGS sequence"/>
</dbReference>
<dbReference type="AlphaFoldDB" id="A0A388LG53"/>
<evidence type="ECO:0000256" key="1">
    <source>
        <dbReference type="ARBA" id="ARBA00010481"/>
    </source>
</evidence>
<protein>
    <recommendedName>
        <fullName evidence="9">Fucosyltransferase</fullName>
    </recommendedName>
</protein>
<dbReference type="Gene3D" id="3.40.50.11350">
    <property type="match status" value="1"/>
</dbReference>
<evidence type="ECO:0000256" key="5">
    <source>
        <dbReference type="ARBA" id="ARBA00023316"/>
    </source>
</evidence>
<keyword evidence="5" id="KW-0961">Cell wall biogenesis/degradation</keyword>
<evidence type="ECO:0000256" key="6">
    <source>
        <dbReference type="SAM" id="MobiDB-lite"/>
    </source>
</evidence>
<evidence type="ECO:0000256" key="3">
    <source>
        <dbReference type="ARBA" id="ARBA00022679"/>
    </source>
</evidence>
<feature type="compositionally biased region" description="Polar residues" evidence="6">
    <location>
        <begin position="118"/>
        <end position="131"/>
    </location>
</feature>
<keyword evidence="2" id="KW-0328">Glycosyltransferase</keyword>
<accession>A0A388LG53</accession>
<dbReference type="OMA" id="PANDNGW"/>
<dbReference type="GO" id="GO:0042546">
    <property type="term" value="P:cell wall biogenesis"/>
    <property type="evidence" value="ECO:0007669"/>
    <property type="project" value="InterPro"/>
</dbReference>
<feature type="region of interest" description="Disordered" evidence="6">
    <location>
        <begin position="96"/>
        <end position="189"/>
    </location>
</feature>
<dbReference type="GO" id="GO:0009969">
    <property type="term" value="P:xyloglucan biosynthetic process"/>
    <property type="evidence" value="ECO:0007669"/>
    <property type="project" value="TreeGrafter"/>
</dbReference>
<reference evidence="7 8" key="1">
    <citation type="journal article" date="2018" name="Cell">
        <title>The Chara Genome: Secondary Complexity and Implications for Plant Terrestrialization.</title>
        <authorList>
            <person name="Nishiyama T."/>
            <person name="Sakayama H."/>
            <person name="Vries J.D."/>
            <person name="Buschmann H."/>
            <person name="Saint-Marcoux D."/>
            <person name="Ullrich K.K."/>
            <person name="Haas F.B."/>
            <person name="Vanderstraeten L."/>
            <person name="Becker D."/>
            <person name="Lang D."/>
            <person name="Vosolsobe S."/>
            <person name="Rombauts S."/>
            <person name="Wilhelmsson P.K.I."/>
            <person name="Janitza P."/>
            <person name="Kern R."/>
            <person name="Heyl A."/>
            <person name="Rumpler F."/>
            <person name="Villalobos L.I.A.C."/>
            <person name="Clay J.M."/>
            <person name="Skokan R."/>
            <person name="Toyoda A."/>
            <person name="Suzuki Y."/>
            <person name="Kagoshima H."/>
            <person name="Schijlen E."/>
            <person name="Tajeshwar N."/>
            <person name="Catarino B."/>
            <person name="Hetherington A.J."/>
            <person name="Saltykova A."/>
            <person name="Bonnot C."/>
            <person name="Breuninger H."/>
            <person name="Symeonidi A."/>
            <person name="Radhakrishnan G.V."/>
            <person name="Van Nieuwerburgh F."/>
            <person name="Deforce D."/>
            <person name="Chang C."/>
            <person name="Karol K.G."/>
            <person name="Hedrich R."/>
            <person name="Ulvskov P."/>
            <person name="Glockner G."/>
            <person name="Delwiche C.F."/>
            <person name="Petrasek J."/>
            <person name="Van de Peer Y."/>
            <person name="Friml J."/>
            <person name="Beilby M."/>
            <person name="Dolan L."/>
            <person name="Kohara Y."/>
            <person name="Sugano S."/>
            <person name="Fujiyama A."/>
            <person name="Delaux P.-M."/>
            <person name="Quint M."/>
            <person name="TheiBen G."/>
            <person name="Hagemann M."/>
            <person name="Harholt J."/>
            <person name="Dunand C."/>
            <person name="Zachgo S."/>
            <person name="Langdale J."/>
            <person name="Maumus F."/>
            <person name="Straeten D.V.D."/>
            <person name="Gould S.B."/>
            <person name="Rensing S.A."/>
        </authorList>
    </citation>
    <scope>NUCLEOTIDE SEQUENCE [LARGE SCALE GENOMIC DNA]</scope>
    <source>
        <strain evidence="7 8">S276</strain>
    </source>
</reference>
<evidence type="ECO:0000256" key="2">
    <source>
        <dbReference type="ARBA" id="ARBA00022676"/>
    </source>
</evidence>
<evidence type="ECO:0000313" key="8">
    <source>
        <dbReference type="Proteomes" id="UP000265515"/>
    </source>
</evidence>
<dbReference type="GO" id="GO:0008107">
    <property type="term" value="F:galactoside 2-alpha-L-fucosyltransferase activity"/>
    <property type="evidence" value="ECO:0007669"/>
    <property type="project" value="InterPro"/>
</dbReference>
<dbReference type="GO" id="GO:0071555">
    <property type="term" value="P:cell wall organization"/>
    <property type="evidence" value="ECO:0007669"/>
    <property type="project" value="UniProtKB-KW"/>
</dbReference>
<dbReference type="GO" id="GO:0016020">
    <property type="term" value="C:membrane"/>
    <property type="evidence" value="ECO:0007669"/>
    <property type="project" value="InterPro"/>
</dbReference>
<organism evidence="7 8">
    <name type="scientific">Chara braunii</name>
    <name type="common">Braun's stonewort</name>
    <dbReference type="NCBI Taxonomy" id="69332"/>
    <lineage>
        <taxon>Eukaryota</taxon>
        <taxon>Viridiplantae</taxon>
        <taxon>Streptophyta</taxon>
        <taxon>Charophyceae</taxon>
        <taxon>Charales</taxon>
        <taxon>Characeae</taxon>
        <taxon>Chara</taxon>
    </lineage>
</organism>
<dbReference type="Gramene" id="GBG81284">
    <property type="protein sequence ID" value="GBG81284"/>
    <property type="gene ID" value="CBR_g31959"/>
</dbReference>
<dbReference type="PANTHER" id="PTHR31889">
    <property type="entry name" value="FUCOSYLTRANSFERASE 2-RELATED"/>
    <property type="match status" value="1"/>
</dbReference>
<keyword evidence="8" id="KW-1185">Reference proteome</keyword>
<sequence length="746" mass="82471">MGKGGDLHRSQVVFGIEKTAWAGTKVPLFVCGRWFLCIVILQILFLHGKWSGLVWKAQRTAATVSSDETSEGIQRRDRRLTEDALIQALVPRATIEAKAREGPNSTPRHREAADVRTANISINLSRPSNETAEGKMSEATSGNTSDSELERSKHTRQSASLDVDSLGGGKGVDSLGGGKGVDSLGGDKGVDSLGGGKGVDSLGGGKGPFACRSRKEVVQFLRYGTNLTLHEDFEEILRKYEVYHKSCVAGVDLLSSFGQAEKGEDPPNPPSGGQNSSVDLSHCSYLFWVSPWEGLGNRFASIASSFLYAILTWRVLLVDRRSGLGDLICEPFAGHSWLAPDDPGLAWRILQAPCPRAVANATVIAGNWSTALANGSEVGQQPEGRGIAGASAPPKMAMAYIYHEEKYHEGHMSFFCSREQRSLSDVRWLGVYSNQYFTPGLFVIPQFRARLERWFPDRIVYTRLARHLFLPIDRVWERITSTHKLYLSKTQRLVGVQPRTLFDSMVPGQVAGMLDCLVNGGVLPKPGVSAKFTEKGVVVEFPDEKGKVGDGETVLFEAGVRRNSDTHTRREGAARNTTQDGGDVTVFVASLRDDFYKALKNVYSWRPTVTGQKVFVHQENMEAVQNSFNREHEESAVVDIWLLSFSDELYTNPFSTFGYMAHALAALPIQHGLENYWNAGMNGKSKACFTWPNREPCYHIPPANDNGWKCLDDAHEAIKERLYSTQPDRQFDKCRDYGKGLQLRTP</sequence>
<dbReference type="InterPro" id="IPR004938">
    <property type="entry name" value="XG_FTase"/>
</dbReference>
<dbReference type="Pfam" id="PF03254">
    <property type="entry name" value="XG_FTase"/>
    <property type="match status" value="2"/>
</dbReference>
<dbReference type="PROSITE" id="PS00330">
    <property type="entry name" value="HEMOLYSIN_CALCIUM"/>
    <property type="match status" value="1"/>
</dbReference>
<feature type="compositionally biased region" description="Gly residues" evidence="6">
    <location>
        <begin position="166"/>
        <end position="180"/>
    </location>
</feature>
<keyword evidence="3" id="KW-0808">Transferase</keyword>
<evidence type="ECO:0008006" key="9">
    <source>
        <dbReference type="Google" id="ProtNLM"/>
    </source>
</evidence>
<gene>
    <name evidence="7" type="ORF">CBR_g31959</name>
</gene>
<evidence type="ECO:0000256" key="4">
    <source>
        <dbReference type="ARBA" id="ARBA00023180"/>
    </source>
</evidence>
<dbReference type="GO" id="GO:0005794">
    <property type="term" value="C:Golgi apparatus"/>
    <property type="evidence" value="ECO:0007669"/>
    <property type="project" value="TreeGrafter"/>
</dbReference>
<dbReference type="STRING" id="69332.A0A388LG53"/>
<dbReference type="EMBL" id="BFEA01000370">
    <property type="protein sequence ID" value="GBG81284.1"/>
    <property type="molecule type" value="Genomic_DNA"/>
</dbReference>
<dbReference type="OrthoDB" id="428346at2759"/>
<keyword evidence="4" id="KW-0325">Glycoprotein</keyword>
<name>A0A388LG53_CHABU</name>